<name>A0A6J6KXS3_9ZZZZ</name>
<organism evidence="10">
    <name type="scientific">freshwater metagenome</name>
    <dbReference type="NCBI Taxonomy" id="449393"/>
    <lineage>
        <taxon>unclassified sequences</taxon>
        <taxon>metagenomes</taxon>
        <taxon>ecological metagenomes</taxon>
    </lineage>
</organism>
<keyword evidence="4" id="KW-0500">Molybdenum</keyword>
<keyword evidence="6 8" id="KW-1133">Transmembrane helix</keyword>
<dbReference type="NCBIfam" id="TIGR02141">
    <property type="entry name" value="modB_ABC"/>
    <property type="match status" value="1"/>
</dbReference>
<dbReference type="InterPro" id="IPR011867">
    <property type="entry name" value="ModB_ABC"/>
</dbReference>
<dbReference type="CDD" id="cd06261">
    <property type="entry name" value="TM_PBP2"/>
    <property type="match status" value="1"/>
</dbReference>
<feature type="transmembrane region" description="Helical" evidence="8">
    <location>
        <begin position="7"/>
        <end position="30"/>
    </location>
</feature>
<proteinExistence type="predicted"/>
<accession>A0A6J6KXS3</accession>
<dbReference type="SUPFAM" id="SSF161098">
    <property type="entry name" value="MetI-like"/>
    <property type="match status" value="1"/>
</dbReference>
<evidence type="ECO:0000256" key="7">
    <source>
        <dbReference type="ARBA" id="ARBA00023136"/>
    </source>
</evidence>
<evidence type="ECO:0000256" key="5">
    <source>
        <dbReference type="ARBA" id="ARBA00022692"/>
    </source>
</evidence>
<feature type="transmembrane region" description="Helical" evidence="8">
    <location>
        <begin position="89"/>
        <end position="110"/>
    </location>
</feature>
<dbReference type="NCBIfam" id="TIGR01581">
    <property type="entry name" value="Mo_ABC_porter"/>
    <property type="match status" value="1"/>
</dbReference>
<dbReference type="GO" id="GO:0005886">
    <property type="term" value="C:plasma membrane"/>
    <property type="evidence" value="ECO:0007669"/>
    <property type="project" value="UniProtKB-SubCell"/>
</dbReference>
<dbReference type="PANTHER" id="PTHR30183:SF3">
    <property type="entry name" value="MOLYBDENUM TRANSPORT SYSTEM PERMEASE PROTEIN MODB"/>
    <property type="match status" value="1"/>
</dbReference>
<evidence type="ECO:0000256" key="6">
    <source>
        <dbReference type="ARBA" id="ARBA00022989"/>
    </source>
</evidence>
<dbReference type="InterPro" id="IPR035906">
    <property type="entry name" value="MetI-like_sf"/>
</dbReference>
<protein>
    <submittedName>
        <fullName evidence="10">Unannotated protein</fullName>
    </submittedName>
</protein>
<feature type="transmembrane region" description="Helical" evidence="8">
    <location>
        <begin position="176"/>
        <end position="198"/>
    </location>
</feature>
<evidence type="ECO:0000256" key="1">
    <source>
        <dbReference type="ARBA" id="ARBA00004651"/>
    </source>
</evidence>
<dbReference type="InterPro" id="IPR006469">
    <property type="entry name" value="NifC_ABC_porter"/>
</dbReference>
<evidence type="ECO:0000256" key="4">
    <source>
        <dbReference type="ARBA" id="ARBA00022505"/>
    </source>
</evidence>
<dbReference type="AlphaFoldDB" id="A0A6J6KXS3"/>
<evidence type="ECO:0000256" key="2">
    <source>
        <dbReference type="ARBA" id="ARBA00022448"/>
    </source>
</evidence>
<dbReference type="Pfam" id="PF00528">
    <property type="entry name" value="BPD_transp_1"/>
    <property type="match status" value="1"/>
</dbReference>
<feature type="domain" description="ABC transmembrane type-1" evidence="9">
    <location>
        <begin position="51"/>
        <end position="254"/>
    </location>
</feature>
<dbReference type="PROSITE" id="PS50928">
    <property type="entry name" value="ABC_TM1"/>
    <property type="match status" value="1"/>
</dbReference>
<dbReference type="InterPro" id="IPR000515">
    <property type="entry name" value="MetI-like"/>
</dbReference>
<evidence type="ECO:0000313" key="10">
    <source>
        <dbReference type="EMBL" id="CAB4653074.1"/>
    </source>
</evidence>
<dbReference type="PANTHER" id="PTHR30183">
    <property type="entry name" value="MOLYBDENUM TRANSPORT SYSTEM PERMEASE PROTEIN MODB"/>
    <property type="match status" value="1"/>
</dbReference>
<dbReference type="GO" id="GO:0015098">
    <property type="term" value="F:molybdate ion transmembrane transporter activity"/>
    <property type="evidence" value="ECO:0007669"/>
    <property type="project" value="InterPro"/>
</dbReference>
<keyword evidence="3" id="KW-1003">Cell membrane</keyword>
<evidence type="ECO:0000256" key="3">
    <source>
        <dbReference type="ARBA" id="ARBA00022475"/>
    </source>
</evidence>
<feature type="transmembrane region" description="Helical" evidence="8">
    <location>
        <begin position="50"/>
        <end position="77"/>
    </location>
</feature>
<reference evidence="10" key="1">
    <citation type="submission" date="2020-05" db="EMBL/GenBank/DDBJ databases">
        <authorList>
            <person name="Chiriac C."/>
            <person name="Salcher M."/>
            <person name="Ghai R."/>
            <person name="Kavagutti S V."/>
        </authorList>
    </citation>
    <scope>NUCLEOTIDE SEQUENCE</scope>
</reference>
<evidence type="ECO:0000256" key="8">
    <source>
        <dbReference type="SAM" id="Phobius"/>
    </source>
</evidence>
<dbReference type="EMBL" id="CAEZWI010000063">
    <property type="protein sequence ID" value="CAB4653074.1"/>
    <property type="molecule type" value="Genomic_DNA"/>
</dbReference>
<keyword evidence="7 8" id="KW-0472">Membrane</keyword>
<gene>
    <name evidence="10" type="ORF">UFOPK2237_00634</name>
</gene>
<sequence length="265" mass="28033">MARNSQVSPAITAVGFAGLLVVLLPVLALLSRVPWSDLGSQLTSDSALSAIRVSVITSLLAAGISLLLGVPLAWYLARGPQSITRWLRPIVISPLVMPPTVAGLALLTLMGRNGLLGRIIYENTGWAMPFTMAAVVFAGVFVGLPFLVLVVEAVFRQQPIELEEAAQTLGANPSKVFWRISLPLAKGGVVSGVVLAWARALGEFGATLTFAGSLPGVTRTLPMEVYVAMEVEPASAYAISSMLILIAITVVFLLRSNLIRAFNGR</sequence>
<dbReference type="Gene3D" id="1.10.3720.10">
    <property type="entry name" value="MetI-like"/>
    <property type="match status" value="1"/>
</dbReference>
<keyword evidence="2" id="KW-0813">Transport</keyword>
<feature type="transmembrane region" description="Helical" evidence="8">
    <location>
        <begin position="130"/>
        <end position="155"/>
    </location>
</feature>
<evidence type="ECO:0000259" key="9">
    <source>
        <dbReference type="PROSITE" id="PS50928"/>
    </source>
</evidence>
<keyword evidence="5 8" id="KW-0812">Transmembrane</keyword>
<feature type="transmembrane region" description="Helical" evidence="8">
    <location>
        <begin position="234"/>
        <end position="254"/>
    </location>
</feature>
<comment type="subcellular location">
    <subcellularLocation>
        <location evidence="1">Cell membrane</location>
        <topology evidence="1">Multi-pass membrane protein</topology>
    </subcellularLocation>
</comment>